<comment type="caution">
    <text evidence="1">The sequence shown here is derived from an EMBL/GenBank/DDBJ whole genome shotgun (WGS) entry which is preliminary data.</text>
</comment>
<name>A0A8S4RGN2_9NEOP</name>
<organism evidence="1 2">
    <name type="scientific">Pararge aegeria aegeria</name>
    <dbReference type="NCBI Taxonomy" id="348720"/>
    <lineage>
        <taxon>Eukaryota</taxon>
        <taxon>Metazoa</taxon>
        <taxon>Ecdysozoa</taxon>
        <taxon>Arthropoda</taxon>
        <taxon>Hexapoda</taxon>
        <taxon>Insecta</taxon>
        <taxon>Pterygota</taxon>
        <taxon>Neoptera</taxon>
        <taxon>Endopterygota</taxon>
        <taxon>Lepidoptera</taxon>
        <taxon>Glossata</taxon>
        <taxon>Ditrysia</taxon>
        <taxon>Papilionoidea</taxon>
        <taxon>Nymphalidae</taxon>
        <taxon>Satyrinae</taxon>
        <taxon>Satyrini</taxon>
        <taxon>Parargina</taxon>
        <taxon>Pararge</taxon>
    </lineage>
</organism>
<protein>
    <submittedName>
        <fullName evidence="1">Jg5921 protein</fullName>
    </submittedName>
</protein>
<accession>A0A8S4RGN2</accession>
<proteinExistence type="predicted"/>
<evidence type="ECO:0000313" key="2">
    <source>
        <dbReference type="Proteomes" id="UP000838756"/>
    </source>
</evidence>
<gene>
    <name evidence="1" type="primary">jg5921</name>
    <name evidence="1" type="ORF">PAEG_LOCUS13015</name>
</gene>
<sequence length="227" mass="25170">MPYYTYDPASVLENSALFYWDRTIITDRYITTNRPDIVLVDQPVRRAIIVDTTIPQVKAEKEKVSKYLDLAQEITAMWGVESNVIVPIVVSVTGFLAKSFDQYLKKLSLGCCSKSRIQKAVAATLCGVLVAVCAACWRRSSPHKPDAVADCGVYTVSADTRLHQHPRLEDIPGPPPAYETVIEENLHKDSIVLQEVVTEPCSKCNTARVDSGLPSYEAAVLLRDTKL</sequence>
<reference evidence="1" key="1">
    <citation type="submission" date="2022-03" db="EMBL/GenBank/DDBJ databases">
        <authorList>
            <person name="Lindestad O."/>
        </authorList>
    </citation>
    <scope>NUCLEOTIDE SEQUENCE</scope>
</reference>
<dbReference type="EMBL" id="CAKXAJ010025123">
    <property type="protein sequence ID" value="CAH2235352.1"/>
    <property type="molecule type" value="Genomic_DNA"/>
</dbReference>
<evidence type="ECO:0000313" key="1">
    <source>
        <dbReference type="EMBL" id="CAH2235352.1"/>
    </source>
</evidence>
<keyword evidence="2" id="KW-1185">Reference proteome</keyword>
<dbReference type="Proteomes" id="UP000838756">
    <property type="component" value="Unassembled WGS sequence"/>
</dbReference>
<dbReference type="AlphaFoldDB" id="A0A8S4RGN2"/>
<dbReference type="OrthoDB" id="7446149at2759"/>